<protein>
    <submittedName>
        <fullName evidence="3">Keratin, type II cytoskeletal 1</fullName>
    </submittedName>
</protein>
<dbReference type="Proteomes" id="UP000504633">
    <property type="component" value="Unplaced"/>
</dbReference>
<dbReference type="OMA" id="FHESHHE"/>
<sequence>MKVRGHKLLLLLGIGSVLLLQTTTAGKVKLFAFKGPHAGFVGLKVRTPKLLGLKHALSGHGGGFGGGIGGGIGFGGGFGGGHSGGYHHEEYHHESHYSSGGSYGGGGFGGGLWGK</sequence>
<organism evidence="2 3">
    <name type="scientific">Drosophila hydei</name>
    <name type="common">Fruit fly</name>
    <dbReference type="NCBI Taxonomy" id="7224"/>
    <lineage>
        <taxon>Eukaryota</taxon>
        <taxon>Metazoa</taxon>
        <taxon>Ecdysozoa</taxon>
        <taxon>Arthropoda</taxon>
        <taxon>Hexapoda</taxon>
        <taxon>Insecta</taxon>
        <taxon>Pterygota</taxon>
        <taxon>Neoptera</taxon>
        <taxon>Endopterygota</taxon>
        <taxon>Diptera</taxon>
        <taxon>Brachycera</taxon>
        <taxon>Muscomorpha</taxon>
        <taxon>Ephydroidea</taxon>
        <taxon>Drosophilidae</taxon>
        <taxon>Drosophila</taxon>
    </lineage>
</organism>
<accession>A0A6J1LWY4</accession>
<dbReference type="OrthoDB" id="7872477at2759"/>
<feature type="signal peptide" evidence="1">
    <location>
        <begin position="1"/>
        <end position="25"/>
    </location>
</feature>
<gene>
    <name evidence="3" type="primary">LOC111599586</name>
</gene>
<evidence type="ECO:0000313" key="2">
    <source>
        <dbReference type="Proteomes" id="UP000504633"/>
    </source>
</evidence>
<dbReference type="KEGG" id="dhe:111599586"/>
<evidence type="ECO:0000313" key="3">
    <source>
        <dbReference type="RefSeq" id="XP_023171028.2"/>
    </source>
</evidence>
<proteinExistence type="predicted"/>
<keyword evidence="1" id="KW-0732">Signal</keyword>
<dbReference type="GeneID" id="111599586"/>
<reference evidence="3" key="1">
    <citation type="submission" date="2025-08" db="UniProtKB">
        <authorList>
            <consortium name="RefSeq"/>
        </authorList>
    </citation>
    <scope>IDENTIFICATION</scope>
    <source>
        <strain evidence="3">15085-1641.00</strain>
        <tissue evidence="3">Whole body</tissue>
    </source>
</reference>
<feature type="chain" id="PRO_5026962239" evidence="1">
    <location>
        <begin position="26"/>
        <end position="115"/>
    </location>
</feature>
<dbReference type="AlphaFoldDB" id="A0A6J1LWY4"/>
<name>A0A6J1LWY4_DROHY</name>
<evidence type="ECO:0000256" key="1">
    <source>
        <dbReference type="SAM" id="SignalP"/>
    </source>
</evidence>
<dbReference type="RefSeq" id="XP_023171028.2">
    <property type="nucleotide sequence ID" value="XM_023315260.2"/>
</dbReference>
<keyword evidence="2" id="KW-1185">Reference proteome</keyword>